<comment type="caution">
    <text evidence="2">The sequence shown here is derived from an EMBL/GenBank/DDBJ whole genome shotgun (WGS) entry which is preliminary data.</text>
</comment>
<reference evidence="2" key="1">
    <citation type="submission" date="2022-07" db="EMBL/GenBank/DDBJ databases">
        <title>Genome Sequence of Physisporinus lineatus.</title>
        <authorList>
            <person name="Buettner E."/>
        </authorList>
    </citation>
    <scope>NUCLEOTIDE SEQUENCE</scope>
    <source>
        <strain evidence="2">VT162</strain>
    </source>
</reference>
<proteinExistence type="predicted"/>
<dbReference type="EMBL" id="JANAWD010000928">
    <property type="protein sequence ID" value="KAJ3475042.1"/>
    <property type="molecule type" value="Genomic_DNA"/>
</dbReference>
<feature type="region of interest" description="Disordered" evidence="1">
    <location>
        <begin position="161"/>
        <end position="193"/>
    </location>
</feature>
<dbReference type="AlphaFoldDB" id="A0AAD5UVF3"/>
<keyword evidence="3" id="KW-1185">Reference proteome</keyword>
<dbReference type="Proteomes" id="UP001212997">
    <property type="component" value="Unassembled WGS sequence"/>
</dbReference>
<sequence length="206" mass="23659">MGRWMEAMAGSVRAPWPKQPANETTEVQDHGGEMREAKSECQTVFLLPEIEARKQRRCPTPLQLDYCATVKSPGKTLATPLRMKPLDMHRHQPTLHPLTRIACCPRWQEQHGEAEVVANLIWYLGFARMPRLWSHDQPLIRAIYHDRDIIDYIASRLPPPADQDSFCDPPSRHLKQQCGPPNHSVLSTPPPKKLNYAPRRLLRLVN</sequence>
<accession>A0AAD5UVF3</accession>
<feature type="region of interest" description="Disordered" evidence="1">
    <location>
        <begin position="1"/>
        <end position="34"/>
    </location>
</feature>
<name>A0AAD5UVF3_9APHY</name>
<evidence type="ECO:0000313" key="2">
    <source>
        <dbReference type="EMBL" id="KAJ3475042.1"/>
    </source>
</evidence>
<organism evidence="2 3">
    <name type="scientific">Meripilus lineatus</name>
    <dbReference type="NCBI Taxonomy" id="2056292"/>
    <lineage>
        <taxon>Eukaryota</taxon>
        <taxon>Fungi</taxon>
        <taxon>Dikarya</taxon>
        <taxon>Basidiomycota</taxon>
        <taxon>Agaricomycotina</taxon>
        <taxon>Agaricomycetes</taxon>
        <taxon>Polyporales</taxon>
        <taxon>Meripilaceae</taxon>
        <taxon>Meripilus</taxon>
    </lineage>
</organism>
<evidence type="ECO:0000256" key="1">
    <source>
        <dbReference type="SAM" id="MobiDB-lite"/>
    </source>
</evidence>
<protein>
    <submittedName>
        <fullName evidence="2">Uncharacterized protein</fullName>
    </submittedName>
</protein>
<gene>
    <name evidence="2" type="ORF">NLI96_g12096</name>
</gene>
<evidence type="ECO:0000313" key="3">
    <source>
        <dbReference type="Proteomes" id="UP001212997"/>
    </source>
</evidence>